<comment type="caution">
    <text evidence="1">The sequence shown here is derived from an EMBL/GenBank/DDBJ whole genome shotgun (WGS) entry which is preliminary data.</text>
</comment>
<evidence type="ECO:0000313" key="2">
    <source>
        <dbReference type="Proteomes" id="UP000076023"/>
    </source>
</evidence>
<name>A0A146G7J6_TERSA</name>
<organism evidence="1 2">
    <name type="scientific">Terrimicrobium sacchariphilum</name>
    <dbReference type="NCBI Taxonomy" id="690879"/>
    <lineage>
        <taxon>Bacteria</taxon>
        <taxon>Pseudomonadati</taxon>
        <taxon>Verrucomicrobiota</taxon>
        <taxon>Terrimicrobiia</taxon>
        <taxon>Terrimicrobiales</taxon>
        <taxon>Terrimicrobiaceae</taxon>
        <taxon>Terrimicrobium</taxon>
    </lineage>
</organism>
<gene>
    <name evidence="1" type="ORF">TSACC_21088</name>
</gene>
<dbReference type="EMBL" id="BDCO01000002">
    <property type="protein sequence ID" value="GAT32688.1"/>
    <property type="molecule type" value="Genomic_DNA"/>
</dbReference>
<reference evidence="2" key="1">
    <citation type="journal article" date="2017" name="Genome Announc.">
        <title>Draft Genome Sequence of Terrimicrobium sacchariphilum NM-5T, a Facultative Anaerobic Soil Bacterium of the Class Spartobacteria.</title>
        <authorList>
            <person name="Qiu Y.L."/>
            <person name="Tourlousse D.M."/>
            <person name="Matsuura N."/>
            <person name="Ohashi A."/>
            <person name="Sekiguchi Y."/>
        </authorList>
    </citation>
    <scope>NUCLEOTIDE SEQUENCE [LARGE SCALE GENOMIC DNA]</scope>
    <source>
        <strain evidence="2">NM-5</strain>
    </source>
</reference>
<dbReference type="InParanoid" id="A0A146G7J6"/>
<proteinExistence type="predicted"/>
<sequence length="688" mass="73635">MKEQLSPASSRLRLVQPAISALLAFFALVADARSGWQDAVQPVGASALSTSLHYAAGLDRMIPTYSGPTCRINGTAIGMTASGAFDESAALAALPKGTPSLEGMEVELALQRPGTTEPVWMTVPPGQSKPTLGKDAAGNWCIHFTGGRALSTALEGMSFATGGGKSFTGIVVNPIRMEKGGAGSPDYPWSYRGSGGANQVDVQLGGSVPGGTALFSWRNGAAQSPSYKSAEALPEGSHNILTLNCGADGSFAVFRNGAQLNTQQRAPSPSALEENAGTLRLGIDGSEPAAANQGQDFLLYGIIVSDRLSIPEIRTLHWGLARQAGWRRSLTLGQLPALGEVFDFGKTTDAGSKTAIPGLFGKANLVLNTAEVTNGKTVYQPAFSPASESEYGIRGLYAGDYKNVANVFQADTGYFSDQWEWTVWMIAMLDPAMASNNSLVDLLGMRSGPMTEPDSRGKGGIEAPWTVGRHHNNWVFYTNPTVAIDNPPEINFETDFAKWPSKVVQAPTGKTDLTHDEWGNAHIFAYRDRLHLQWVTQPGDPKDNIPPAMSVGDSDDHRPASLRYGVPYLIIIKYKPNPDLDRNNPATWSAHKQDSYKQIKAVPLTEVMAWDRADCSVATTAKGALAAPVADARIMSCGRMHMKYSFQGYRFAAGFIPGRITTDEEDLAIFYNGMNLANYLSAPGSSSK</sequence>
<protein>
    <submittedName>
        <fullName evidence="1">Uncharacterized protein</fullName>
    </submittedName>
</protein>
<keyword evidence="2" id="KW-1185">Reference proteome</keyword>
<accession>A0A146G7J6</accession>
<dbReference type="AlphaFoldDB" id="A0A146G7J6"/>
<evidence type="ECO:0000313" key="1">
    <source>
        <dbReference type="EMBL" id="GAT32688.1"/>
    </source>
</evidence>
<dbReference type="Proteomes" id="UP000076023">
    <property type="component" value="Unassembled WGS sequence"/>
</dbReference>